<sequence>MPRKHVSATDAGLTPRSVTRRDALRLLIGAGICATFFPSVALAETTQEKLDAAQLSYEQAQAELDRIGQEVAAAAAQLSDTQTQVSDLNDQISQKQDEIDQTQADIDQRQAEIEDKQQVLGERMSSAYKAGSGSMLDLILSSATIEELTSNIYYLDKASESDRAMIDEVRTLKDELEAKRGELEQQKADLESQRTELEALQAQQQSELEEVRSRQAESQELVDGLSADVQALVEQRDAELLAAQQAAEEARRQEQLAQQQQQQQNQGGGSGGGGSVGGGSTVVTGSGSLAAVVAAANSTPSPGSGLCAAWVTTVFQRAGIGTFYGNADDMYYAWCGTDPSAIQAGMIVATPSAPYSSAAVIYGHVGIYVGGGIVRHNQSGVVKSDSLSSWVSMYSVTVPVRCGWLGGVALS</sequence>
<feature type="domain" description="Peptidoglycan hydrolase PcsB coiled-coil" evidence="4">
    <location>
        <begin position="106"/>
        <end position="179"/>
    </location>
</feature>
<dbReference type="InterPro" id="IPR057309">
    <property type="entry name" value="PcsB_CC"/>
</dbReference>
<evidence type="ECO:0000256" key="2">
    <source>
        <dbReference type="SAM" id="Coils"/>
    </source>
</evidence>
<dbReference type="RefSeq" id="WP_204793966.1">
    <property type="nucleotide sequence ID" value="NZ_JACSNQ010000028.1"/>
</dbReference>
<gene>
    <name evidence="5" type="ORF">H9X80_08790</name>
</gene>
<keyword evidence="1" id="KW-0732">Signal</keyword>
<comment type="caution">
    <text evidence="5">The sequence shown here is derived from an EMBL/GenBank/DDBJ whole genome shotgun (WGS) entry which is preliminary data.</text>
</comment>
<feature type="compositionally biased region" description="Low complexity" evidence="3">
    <location>
        <begin position="255"/>
        <end position="265"/>
    </location>
</feature>
<keyword evidence="2" id="KW-0175">Coiled coil</keyword>
<evidence type="ECO:0000313" key="6">
    <source>
        <dbReference type="Proteomes" id="UP000712527"/>
    </source>
</evidence>
<keyword evidence="6" id="KW-1185">Reference proteome</keyword>
<evidence type="ECO:0000256" key="3">
    <source>
        <dbReference type="SAM" id="MobiDB-lite"/>
    </source>
</evidence>
<feature type="coiled-coil region" evidence="2">
    <location>
        <begin position="43"/>
        <end position="119"/>
    </location>
</feature>
<evidence type="ECO:0000313" key="5">
    <source>
        <dbReference type="EMBL" id="MBM6775632.1"/>
    </source>
</evidence>
<organism evidence="5 6">
    <name type="scientific">Olsenella profusa</name>
    <dbReference type="NCBI Taxonomy" id="138595"/>
    <lineage>
        <taxon>Bacteria</taxon>
        <taxon>Bacillati</taxon>
        <taxon>Actinomycetota</taxon>
        <taxon>Coriobacteriia</taxon>
        <taxon>Coriobacteriales</taxon>
        <taxon>Atopobiaceae</taxon>
        <taxon>Olsenella</taxon>
    </lineage>
</organism>
<protein>
    <submittedName>
        <fullName evidence="5">Tat pathway signal protein</fullName>
    </submittedName>
</protein>
<feature type="region of interest" description="Disordered" evidence="3">
    <location>
        <begin position="244"/>
        <end position="280"/>
    </location>
</feature>
<reference evidence="5 6" key="1">
    <citation type="journal article" date="2021" name="Sci. Rep.">
        <title>The distribution of antibiotic resistance genes in chicken gut microbiota commensals.</title>
        <authorList>
            <person name="Juricova H."/>
            <person name="Matiasovicova J."/>
            <person name="Kubasova T."/>
            <person name="Cejkova D."/>
            <person name="Rychlik I."/>
        </authorList>
    </citation>
    <scope>NUCLEOTIDE SEQUENCE [LARGE SCALE GENOMIC DNA]</scope>
    <source>
        <strain evidence="5 6">An794</strain>
    </source>
</reference>
<accession>A0ABS2F4Z1</accession>
<evidence type="ECO:0000256" key="1">
    <source>
        <dbReference type="ARBA" id="ARBA00022729"/>
    </source>
</evidence>
<dbReference type="InterPro" id="IPR038765">
    <property type="entry name" value="Papain-like_cys_pep_sf"/>
</dbReference>
<feature type="region of interest" description="Disordered" evidence="3">
    <location>
        <begin position="185"/>
        <end position="215"/>
    </location>
</feature>
<dbReference type="Pfam" id="PF24568">
    <property type="entry name" value="CC_PcsB"/>
    <property type="match status" value="1"/>
</dbReference>
<dbReference type="Gene3D" id="3.90.1720.10">
    <property type="entry name" value="endopeptidase domain like (from Nostoc punctiforme)"/>
    <property type="match status" value="1"/>
</dbReference>
<dbReference type="EMBL" id="JACSNQ010000028">
    <property type="protein sequence ID" value="MBM6775632.1"/>
    <property type="molecule type" value="Genomic_DNA"/>
</dbReference>
<dbReference type="Gene3D" id="6.10.250.3150">
    <property type="match status" value="1"/>
</dbReference>
<feature type="compositionally biased region" description="Basic and acidic residues" evidence="3">
    <location>
        <begin position="185"/>
        <end position="197"/>
    </location>
</feature>
<evidence type="ECO:0000259" key="4">
    <source>
        <dbReference type="Pfam" id="PF24568"/>
    </source>
</evidence>
<name>A0ABS2F4Z1_9ACTN</name>
<dbReference type="Proteomes" id="UP000712527">
    <property type="component" value="Unassembled WGS sequence"/>
</dbReference>
<dbReference type="SUPFAM" id="SSF54001">
    <property type="entry name" value="Cysteine proteinases"/>
    <property type="match status" value="1"/>
</dbReference>
<feature type="compositionally biased region" description="Gly residues" evidence="3">
    <location>
        <begin position="266"/>
        <end position="280"/>
    </location>
</feature>
<proteinExistence type="predicted"/>